<protein>
    <submittedName>
        <fullName evidence="2">N-acetyltransferase</fullName>
    </submittedName>
</protein>
<comment type="caution">
    <text evidence="2">The sequence shown here is derived from an EMBL/GenBank/DDBJ whole genome shotgun (WGS) entry which is preliminary data.</text>
</comment>
<dbReference type="Proteomes" id="UP000289482">
    <property type="component" value="Unassembled WGS sequence"/>
</dbReference>
<dbReference type="PANTHER" id="PTHR43441">
    <property type="entry name" value="RIBOSOMAL-PROTEIN-SERINE ACETYLTRANSFERASE"/>
    <property type="match status" value="1"/>
</dbReference>
<dbReference type="InterPro" id="IPR016181">
    <property type="entry name" value="Acyl_CoA_acyltransferase"/>
</dbReference>
<organism evidence="2 3">
    <name type="scientific">Streptomyces sioyaensis</name>
    <dbReference type="NCBI Taxonomy" id="67364"/>
    <lineage>
        <taxon>Bacteria</taxon>
        <taxon>Bacillati</taxon>
        <taxon>Actinomycetota</taxon>
        <taxon>Actinomycetes</taxon>
        <taxon>Kitasatosporales</taxon>
        <taxon>Streptomycetaceae</taxon>
        <taxon>Streptomyces</taxon>
    </lineage>
</organism>
<feature type="domain" description="N-acetyltransferase" evidence="1">
    <location>
        <begin position="18"/>
        <end position="180"/>
    </location>
</feature>
<dbReference type="InterPro" id="IPR051908">
    <property type="entry name" value="Ribosomal_N-acetyltransferase"/>
</dbReference>
<dbReference type="GeneID" id="95778923"/>
<proteinExistence type="predicted"/>
<sequence length="199" mass="22156">MIDATALSGKPVLTGARIRLVPLSARHADAFYAACHDPETRRLTGTHHDFTRQEIEDWCAGCADRPDRLDLAVEDRESGAFLGELALSQIDRDNAHGVFRIALVPHATDRGIGSEAIRLLLAHAFDRVGLHRVQLEVFDYNPRARRAYEKCGFEVEGRLREALHWDGEWHDVLVMAALRTRRGTGTPTEEPAQGTIISA</sequence>
<name>A0A4Q1QV57_9ACTN</name>
<keyword evidence="3" id="KW-1185">Reference proteome</keyword>
<dbReference type="GO" id="GO:1990189">
    <property type="term" value="F:protein N-terminal-serine acetyltransferase activity"/>
    <property type="evidence" value="ECO:0007669"/>
    <property type="project" value="TreeGrafter"/>
</dbReference>
<dbReference type="GO" id="GO:0005737">
    <property type="term" value="C:cytoplasm"/>
    <property type="evidence" value="ECO:0007669"/>
    <property type="project" value="TreeGrafter"/>
</dbReference>
<evidence type="ECO:0000259" key="1">
    <source>
        <dbReference type="PROSITE" id="PS51186"/>
    </source>
</evidence>
<dbReference type="PROSITE" id="PS51186">
    <property type="entry name" value="GNAT"/>
    <property type="match status" value="1"/>
</dbReference>
<dbReference type="GO" id="GO:0008999">
    <property type="term" value="F:protein-N-terminal-alanine acetyltransferase activity"/>
    <property type="evidence" value="ECO:0007669"/>
    <property type="project" value="TreeGrafter"/>
</dbReference>
<dbReference type="SUPFAM" id="SSF55729">
    <property type="entry name" value="Acyl-CoA N-acyltransferases (Nat)"/>
    <property type="match status" value="1"/>
</dbReference>
<gene>
    <name evidence="2" type="ORF">EST54_13165</name>
</gene>
<accession>A0A4Q1QV57</accession>
<reference evidence="2 3" key="1">
    <citation type="submission" date="2019-01" db="EMBL/GenBank/DDBJ databases">
        <title>Draft genome sequences of the type strain Streptomyces sioyaensis DSM 40032 and its novel strain, TM32, a thermotolerant antibiotics-producing actinobacterium.</title>
        <authorList>
            <person name="Nakaew N."/>
            <person name="Lumyong S."/>
            <person name="Sloan W.T."/>
            <person name="Sungthong R."/>
        </authorList>
    </citation>
    <scope>NUCLEOTIDE SEQUENCE [LARGE SCALE GENOMIC DNA]</scope>
    <source>
        <strain evidence="2 3">DSM 40032</strain>
    </source>
</reference>
<evidence type="ECO:0000313" key="2">
    <source>
        <dbReference type="EMBL" id="RXS67107.1"/>
    </source>
</evidence>
<keyword evidence="2" id="KW-0808">Transferase</keyword>
<evidence type="ECO:0000313" key="3">
    <source>
        <dbReference type="Proteomes" id="UP000289482"/>
    </source>
</evidence>
<dbReference type="Gene3D" id="3.40.630.30">
    <property type="match status" value="1"/>
</dbReference>
<dbReference type="Pfam" id="PF13302">
    <property type="entry name" value="Acetyltransf_3"/>
    <property type="match status" value="1"/>
</dbReference>
<dbReference type="PANTHER" id="PTHR43441:SF10">
    <property type="entry name" value="ACETYLTRANSFERASE"/>
    <property type="match status" value="1"/>
</dbReference>
<dbReference type="AlphaFoldDB" id="A0A4Q1QV57"/>
<dbReference type="InterPro" id="IPR000182">
    <property type="entry name" value="GNAT_dom"/>
</dbReference>
<dbReference type="RefSeq" id="WP_129247791.1">
    <property type="nucleotide sequence ID" value="NZ_JABZEL010000008.1"/>
</dbReference>
<dbReference type="EMBL" id="SDIF01000029">
    <property type="protein sequence ID" value="RXS67107.1"/>
    <property type="molecule type" value="Genomic_DNA"/>
</dbReference>